<evidence type="ECO:0000313" key="2">
    <source>
        <dbReference type="EMBL" id="MBF6059152.1"/>
    </source>
</evidence>
<dbReference type="EMBL" id="JACBGI020000088">
    <property type="protein sequence ID" value="MBF6059152.1"/>
    <property type="molecule type" value="Genomic_DNA"/>
</dbReference>
<keyword evidence="1" id="KW-0812">Transmembrane</keyword>
<sequence length="61" mass="6568">MTLFDHFLSLALESAPWLVLGLILGGLMKVLLPTDFLNKHLKRDSLGSVAKATLLGAPLPL</sequence>
<organism evidence="2 3">
    <name type="scientific">Thiomicrorhabdus heinhorstiae</name>
    <dbReference type="NCBI Taxonomy" id="2748010"/>
    <lineage>
        <taxon>Bacteria</taxon>
        <taxon>Pseudomonadati</taxon>
        <taxon>Pseudomonadota</taxon>
        <taxon>Gammaproteobacteria</taxon>
        <taxon>Thiotrichales</taxon>
        <taxon>Piscirickettsiaceae</taxon>
        <taxon>Thiomicrorhabdus</taxon>
    </lineage>
</organism>
<name>A0ABS0BZD3_9GAMM</name>
<dbReference type="Proteomes" id="UP001193680">
    <property type="component" value="Unassembled WGS sequence"/>
</dbReference>
<keyword evidence="1" id="KW-0472">Membrane</keyword>
<proteinExistence type="predicted"/>
<protein>
    <submittedName>
        <fullName evidence="2">Permease</fullName>
    </submittedName>
</protein>
<keyword evidence="1" id="KW-1133">Transmembrane helix</keyword>
<evidence type="ECO:0000313" key="3">
    <source>
        <dbReference type="Proteomes" id="UP001193680"/>
    </source>
</evidence>
<evidence type="ECO:0000256" key="1">
    <source>
        <dbReference type="SAM" id="Phobius"/>
    </source>
</evidence>
<keyword evidence="3" id="KW-1185">Reference proteome</keyword>
<feature type="non-terminal residue" evidence="2">
    <location>
        <position position="61"/>
    </location>
</feature>
<feature type="transmembrane region" description="Helical" evidence="1">
    <location>
        <begin position="15"/>
        <end position="32"/>
    </location>
</feature>
<comment type="caution">
    <text evidence="2">The sequence shown here is derived from an EMBL/GenBank/DDBJ whole genome shotgun (WGS) entry which is preliminary data.</text>
</comment>
<accession>A0ABS0BZD3</accession>
<gene>
    <name evidence="2" type="ORF">H8792_012485</name>
</gene>
<reference evidence="2 3" key="2">
    <citation type="submission" date="2020-11" db="EMBL/GenBank/DDBJ databases">
        <title>Sulfur oxidizing isolate from Hospital Hole Sinkhole.</title>
        <authorList>
            <person name="Scott K.M."/>
        </authorList>
    </citation>
    <scope>NUCLEOTIDE SEQUENCE [LARGE SCALE GENOMIC DNA]</scope>
    <source>
        <strain evidence="2 3">HH1</strain>
    </source>
</reference>
<reference evidence="2 3" key="1">
    <citation type="submission" date="2020-06" db="EMBL/GenBank/DDBJ databases">
        <authorList>
            <person name="Scott K."/>
        </authorList>
    </citation>
    <scope>NUCLEOTIDE SEQUENCE [LARGE SCALE GENOMIC DNA]</scope>
    <source>
        <strain evidence="2 3">HH1</strain>
    </source>
</reference>